<keyword evidence="2" id="KW-1185">Reference proteome</keyword>
<evidence type="ECO:0000313" key="2">
    <source>
        <dbReference type="Proteomes" id="UP000274909"/>
    </source>
</evidence>
<dbReference type="AlphaFoldDB" id="A0A3S0VVS9"/>
<dbReference type="Proteomes" id="UP000274909">
    <property type="component" value="Unassembled WGS sequence"/>
</dbReference>
<organism evidence="1 2">
    <name type="scientific">Labedella endophytica</name>
    <dbReference type="NCBI Taxonomy" id="1523160"/>
    <lineage>
        <taxon>Bacteria</taxon>
        <taxon>Bacillati</taxon>
        <taxon>Actinomycetota</taxon>
        <taxon>Actinomycetes</taxon>
        <taxon>Micrococcales</taxon>
        <taxon>Microbacteriaceae</taxon>
        <taxon>Labedella</taxon>
    </lineage>
</organism>
<dbReference type="RefSeq" id="WP_127046480.1">
    <property type="nucleotide sequence ID" value="NZ_RZGZ01000001.1"/>
</dbReference>
<protein>
    <submittedName>
        <fullName evidence="1">Uncharacterized protein</fullName>
    </submittedName>
</protein>
<proteinExistence type="predicted"/>
<name>A0A3S0VVS9_9MICO</name>
<evidence type="ECO:0000313" key="1">
    <source>
        <dbReference type="EMBL" id="RUR03265.1"/>
    </source>
</evidence>
<dbReference type="OrthoDB" id="9996866at2"/>
<comment type="caution">
    <text evidence="1">The sequence shown here is derived from an EMBL/GenBank/DDBJ whole genome shotgun (WGS) entry which is preliminary data.</text>
</comment>
<accession>A0A3S0VVS9</accession>
<sequence length="97" mass="9992">MSFPVGAAPLTRTAVRLLVDRFGTERISIVTGAALAGDPDAELGHLVSVDGVAVGIPDGDSLPHGSGDSAFRRLALAALLTDAFPLAEWSRRLAAAR</sequence>
<reference evidence="1 2" key="1">
    <citation type="submission" date="2018-12" db="EMBL/GenBank/DDBJ databases">
        <authorList>
            <person name="Li F."/>
        </authorList>
    </citation>
    <scope>NUCLEOTIDE SEQUENCE [LARGE SCALE GENOMIC DNA]</scope>
    <source>
        <strain evidence="1 2">EGI 6500705</strain>
    </source>
</reference>
<gene>
    <name evidence="1" type="ORF">ELQ94_01560</name>
</gene>
<dbReference type="EMBL" id="RZGZ01000001">
    <property type="protein sequence ID" value="RUR03265.1"/>
    <property type="molecule type" value="Genomic_DNA"/>
</dbReference>